<evidence type="ECO:0000313" key="3">
    <source>
        <dbReference type="Proteomes" id="UP000008021"/>
    </source>
</evidence>
<dbReference type="EnsemblPlants" id="OMERI03G24660.2">
    <property type="protein sequence ID" value="OMERI03G24660.2"/>
    <property type="gene ID" value="OMERI03G24660"/>
</dbReference>
<dbReference type="AlphaFoldDB" id="A0A0E0D441"/>
<evidence type="ECO:0000313" key="2">
    <source>
        <dbReference type="EnsemblPlants" id="OMERI03G24660.2"/>
    </source>
</evidence>
<name>A0A0E0D441_9ORYZ</name>
<proteinExistence type="predicted"/>
<organism evidence="2">
    <name type="scientific">Oryza meridionalis</name>
    <dbReference type="NCBI Taxonomy" id="40149"/>
    <lineage>
        <taxon>Eukaryota</taxon>
        <taxon>Viridiplantae</taxon>
        <taxon>Streptophyta</taxon>
        <taxon>Embryophyta</taxon>
        <taxon>Tracheophyta</taxon>
        <taxon>Spermatophyta</taxon>
        <taxon>Magnoliopsida</taxon>
        <taxon>Liliopsida</taxon>
        <taxon>Poales</taxon>
        <taxon>Poaceae</taxon>
        <taxon>BOP clade</taxon>
        <taxon>Oryzoideae</taxon>
        <taxon>Oryzeae</taxon>
        <taxon>Oryzinae</taxon>
        <taxon>Oryza</taxon>
    </lineage>
</organism>
<dbReference type="Proteomes" id="UP000008021">
    <property type="component" value="Chromosome 3"/>
</dbReference>
<reference evidence="2" key="2">
    <citation type="submission" date="2018-05" db="EMBL/GenBank/DDBJ databases">
        <title>OmerRS3 (Oryza meridionalis Reference Sequence Version 3).</title>
        <authorList>
            <person name="Zhang J."/>
            <person name="Kudrna D."/>
            <person name="Lee S."/>
            <person name="Talag J."/>
            <person name="Welchert J."/>
            <person name="Wing R.A."/>
        </authorList>
    </citation>
    <scope>NUCLEOTIDE SEQUENCE [LARGE SCALE GENOMIC DNA]</scope>
    <source>
        <strain evidence="2">cv. OR44</strain>
    </source>
</reference>
<accession>A0A0E0D441</accession>
<dbReference type="Gramene" id="OMERI03G24660.2">
    <property type="protein sequence ID" value="OMERI03G24660.2"/>
    <property type="gene ID" value="OMERI03G24660"/>
</dbReference>
<evidence type="ECO:0000256" key="1">
    <source>
        <dbReference type="SAM" id="MobiDB-lite"/>
    </source>
</evidence>
<dbReference type="HOGENOM" id="CLU_2691922_0_0_1"/>
<feature type="region of interest" description="Disordered" evidence="1">
    <location>
        <begin position="1"/>
        <end position="38"/>
    </location>
</feature>
<reference evidence="2" key="1">
    <citation type="submission" date="2015-04" db="UniProtKB">
        <authorList>
            <consortium name="EnsemblPlants"/>
        </authorList>
    </citation>
    <scope>IDENTIFICATION</scope>
</reference>
<keyword evidence="3" id="KW-1185">Reference proteome</keyword>
<sequence>MAAQRRRRAPEESRVLRIGGGGGESEEQRAEDDEECSGSRIATWRKATQRAGAFEWKAKAGSFMLRSSEITDQP</sequence>
<protein>
    <submittedName>
        <fullName evidence="2">Uncharacterized protein</fullName>
    </submittedName>
</protein>